<dbReference type="AlphaFoldDB" id="A0A0P0VFW0"/>
<evidence type="ECO:0000259" key="20">
    <source>
        <dbReference type="PROSITE" id="PS50011"/>
    </source>
</evidence>
<evidence type="ECO:0000256" key="8">
    <source>
        <dbReference type="ARBA" id="ARBA00022741"/>
    </source>
</evidence>
<gene>
    <name evidence="21" type="ordered locus">Os02g0194400</name>
    <name evidence="21" type="ORF">OSNPB_020194400</name>
</gene>
<keyword evidence="12 19" id="KW-0472">Membrane</keyword>
<evidence type="ECO:0000256" key="4">
    <source>
        <dbReference type="ARBA" id="ARBA00022614"/>
    </source>
</evidence>
<dbReference type="InterPro" id="IPR017441">
    <property type="entry name" value="Protein_kinase_ATP_BS"/>
</dbReference>
<dbReference type="PROSITE" id="PS00107">
    <property type="entry name" value="PROTEIN_KINASE_ATP"/>
    <property type="match status" value="1"/>
</dbReference>
<keyword evidence="4" id="KW-0433">Leucine-rich repeat</keyword>
<dbReference type="OMA" id="CLWREQM"/>
<comment type="catalytic activity">
    <reaction evidence="16">
        <text>L-seryl-[protein] + ATP = O-phospho-L-seryl-[protein] + ADP + H(+)</text>
        <dbReference type="Rhea" id="RHEA:17989"/>
        <dbReference type="Rhea" id="RHEA-COMP:9863"/>
        <dbReference type="Rhea" id="RHEA-COMP:11604"/>
        <dbReference type="ChEBI" id="CHEBI:15378"/>
        <dbReference type="ChEBI" id="CHEBI:29999"/>
        <dbReference type="ChEBI" id="CHEBI:30616"/>
        <dbReference type="ChEBI" id="CHEBI:83421"/>
        <dbReference type="ChEBI" id="CHEBI:456216"/>
        <dbReference type="EC" id="2.7.11.1"/>
    </reaction>
</comment>
<keyword evidence="9" id="KW-0418">Kinase</keyword>
<evidence type="ECO:0000256" key="14">
    <source>
        <dbReference type="ARBA" id="ARBA00023180"/>
    </source>
</evidence>
<evidence type="ECO:0000313" key="21">
    <source>
        <dbReference type="EMBL" id="BAS77439.1"/>
    </source>
</evidence>
<evidence type="ECO:0000256" key="11">
    <source>
        <dbReference type="ARBA" id="ARBA00022989"/>
    </source>
</evidence>
<keyword evidence="3 18" id="KW-0723">Serine/threonine-protein kinase</keyword>
<dbReference type="SUPFAM" id="SSF56112">
    <property type="entry name" value="Protein kinase-like (PK-like)"/>
    <property type="match status" value="1"/>
</dbReference>
<protein>
    <recommendedName>
        <fullName evidence="2">non-specific serine/threonine protein kinase</fullName>
        <ecNumber evidence="2">2.7.11.1</ecNumber>
    </recommendedName>
</protein>
<dbReference type="PROSITE" id="PS50011">
    <property type="entry name" value="PROTEIN_KINASE_DOM"/>
    <property type="match status" value="1"/>
</dbReference>
<evidence type="ECO:0000256" key="19">
    <source>
        <dbReference type="SAM" id="Phobius"/>
    </source>
</evidence>
<dbReference type="CDD" id="cd14066">
    <property type="entry name" value="STKc_IRAK"/>
    <property type="match status" value="1"/>
</dbReference>
<evidence type="ECO:0000256" key="2">
    <source>
        <dbReference type="ARBA" id="ARBA00012513"/>
    </source>
</evidence>
<dbReference type="InterPro" id="IPR000719">
    <property type="entry name" value="Prot_kinase_dom"/>
</dbReference>
<reference evidence="22" key="1">
    <citation type="journal article" date="2005" name="Nature">
        <title>The map-based sequence of the rice genome.</title>
        <authorList>
            <consortium name="International rice genome sequencing project (IRGSP)"/>
            <person name="Matsumoto T."/>
            <person name="Wu J."/>
            <person name="Kanamori H."/>
            <person name="Katayose Y."/>
            <person name="Fujisawa M."/>
            <person name="Namiki N."/>
            <person name="Mizuno H."/>
            <person name="Yamamoto K."/>
            <person name="Antonio B.A."/>
            <person name="Baba T."/>
            <person name="Sakata K."/>
            <person name="Nagamura Y."/>
            <person name="Aoki H."/>
            <person name="Arikawa K."/>
            <person name="Arita K."/>
            <person name="Bito T."/>
            <person name="Chiden Y."/>
            <person name="Fujitsuka N."/>
            <person name="Fukunaka R."/>
            <person name="Hamada M."/>
            <person name="Harada C."/>
            <person name="Hayashi A."/>
            <person name="Hijishita S."/>
            <person name="Honda M."/>
            <person name="Hosokawa S."/>
            <person name="Ichikawa Y."/>
            <person name="Idonuma A."/>
            <person name="Iijima M."/>
            <person name="Ikeda M."/>
            <person name="Ikeno M."/>
            <person name="Ito K."/>
            <person name="Ito S."/>
            <person name="Ito T."/>
            <person name="Ito Y."/>
            <person name="Ito Y."/>
            <person name="Iwabuchi A."/>
            <person name="Kamiya K."/>
            <person name="Karasawa W."/>
            <person name="Kurita K."/>
            <person name="Katagiri S."/>
            <person name="Kikuta A."/>
            <person name="Kobayashi H."/>
            <person name="Kobayashi N."/>
            <person name="Machita K."/>
            <person name="Maehara T."/>
            <person name="Masukawa M."/>
            <person name="Mizubayashi T."/>
            <person name="Mukai Y."/>
            <person name="Nagasaki H."/>
            <person name="Nagata Y."/>
            <person name="Naito S."/>
            <person name="Nakashima M."/>
            <person name="Nakama Y."/>
            <person name="Nakamichi Y."/>
            <person name="Nakamura M."/>
            <person name="Meguro A."/>
            <person name="Negishi M."/>
            <person name="Ohta I."/>
            <person name="Ohta T."/>
            <person name="Okamoto M."/>
            <person name="Ono N."/>
            <person name="Saji S."/>
            <person name="Sakaguchi M."/>
            <person name="Sakai K."/>
            <person name="Shibata M."/>
            <person name="Shimokawa T."/>
            <person name="Song J."/>
            <person name="Takazaki Y."/>
            <person name="Terasawa K."/>
            <person name="Tsugane M."/>
            <person name="Tsuji K."/>
            <person name="Ueda S."/>
            <person name="Waki K."/>
            <person name="Yamagata H."/>
            <person name="Yamamoto M."/>
            <person name="Yamamoto S."/>
            <person name="Yamane H."/>
            <person name="Yoshiki S."/>
            <person name="Yoshihara R."/>
            <person name="Yukawa K."/>
            <person name="Zhong H."/>
            <person name="Yano M."/>
            <person name="Yuan Q."/>
            <person name="Ouyang S."/>
            <person name="Liu J."/>
            <person name="Jones K.M."/>
            <person name="Gansberger K."/>
            <person name="Moffat K."/>
            <person name="Hill J."/>
            <person name="Bera J."/>
            <person name="Fadrosh D."/>
            <person name="Jin S."/>
            <person name="Johri S."/>
            <person name="Kim M."/>
            <person name="Overton L."/>
            <person name="Reardon M."/>
            <person name="Tsitrin T."/>
            <person name="Vuong H."/>
            <person name="Weaver B."/>
            <person name="Ciecko A."/>
            <person name="Tallon L."/>
            <person name="Jackson J."/>
            <person name="Pai G."/>
            <person name="Aken S.V."/>
            <person name="Utterback T."/>
            <person name="Reidmuller S."/>
            <person name="Feldblyum T."/>
            <person name="Hsiao J."/>
            <person name="Zismann V."/>
            <person name="Iobst S."/>
            <person name="de Vazeille A.R."/>
            <person name="Buell C.R."/>
            <person name="Ying K."/>
            <person name="Li Y."/>
            <person name="Lu T."/>
            <person name="Huang Y."/>
            <person name="Zhao Q."/>
            <person name="Feng Q."/>
            <person name="Zhang L."/>
            <person name="Zhu J."/>
            <person name="Weng Q."/>
            <person name="Mu J."/>
            <person name="Lu Y."/>
            <person name="Fan D."/>
            <person name="Liu Y."/>
            <person name="Guan J."/>
            <person name="Zhang Y."/>
            <person name="Yu S."/>
            <person name="Liu X."/>
            <person name="Zhang Y."/>
            <person name="Hong G."/>
            <person name="Han B."/>
            <person name="Choisne N."/>
            <person name="Demange N."/>
            <person name="Orjeda G."/>
            <person name="Samain S."/>
            <person name="Cattolico L."/>
            <person name="Pelletier E."/>
            <person name="Couloux A."/>
            <person name="Segurens B."/>
            <person name="Wincker P."/>
            <person name="D'Hont A."/>
            <person name="Scarpelli C."/>
            <person name="Weissenbach J."/>
            <person name="Salanoubat M."/>
            <person name="Quetier F."/>
            <person name="Yu Y."/>
            <person name="Kim H.R."/>
            <person name="Rambo T."/>
            <person name="Currie J."/>
            <person name="Collura K."/>
            <person name="Luo M."/>
            <person name="Yang T."/>
            <person name="Ammiraju J.S.S."/>
            <person name="Engler F."/>
            <person name="Soderlund C."/>
            <person name="Wing R.A."/>
            <person name="Palmer L.E."/>
            <person name="de la Bastide M."/>
            <person name="Spiegel L."/>
            <person name="Nascimento L."/>
            <person name="Zutavern T."/>
            <person name="O'Shaughnessy A."/>
            <person name="Dike S."/>
            <person name="Dedhia N."/>
            <person name="Preston R."/>
            <person name="Balija V."/>
            <person name="McCombie W.R."/>
            <person name="Chow T."/>
            <person name="Chen H."/>
            <person name="Chung M."/>
            <person name="Chen C."/>
            <person name="Shaw J."/>
            <person name="Wu H."/>
            <person name="Hsiao K."/>
            <person name="Chao Y."/>
            <person name="Chu M."/>
            <person name="Cheng C."/>
            <person name="Hour A."/>
            <person name="Lee P."/>
            <person name="Lin S."/>
            <person name="Lin Y."/>
            <person name="Liou J."/>
            <person name="Liu S."/>
            <person name="Hsing Y."/>
            <person name="Raghuvanshi S."/>
            <person name="Mohanty A."/>
            <person name="Bharti A.K."/>
            <person name="Gaur A."/>
            <person name="Gupta V."/>
            <person name="Kumar D."/>
            <person name="Ravi V."/>
            <person name="Vij S."/>
            <person name="Kapur A."/>
            <person name="Khurana P."/>
            <person name="Khurana P."/>
            <person name="Khurana J.P."/>
            <person name="Tyagi A.K."/>
            <person name="Gaikwad K."/>
            <person name="Singh A."/>
            <person name="Dalal V."/>
            <person name="Srivastava S."/>
            <person name="Dixit A."/>
            <person name="Pal A.K."/>
            <person name="Ghazi I.A."/>
            <person name="Yadav M."/>
            <person name="Pandit A."/>
            <person name="Bhargava A."/>
            <person name="Sureshbabu K."/>
            <person name="Batra K."/>
            <person name="Sharma T.R."/>
            <person name="Mohapatra T."/>
            <person name="Singh N.K."/>
            <person name="Messing J."/>
            <person name="Nelson A.B."/>
            <person name="Fuks G."/>
            <person name="Kavchok S."/>
            <person name="Keizer G."/>
            <person name="Linton E."/>
            <person name="Llaca V."/>
            <person name="Song R."/>
            <person name="Tanyolac B."/>
            <person name="Young S."/>
            <person name="Ho-Il K."/>
            <person name="Hahn J.H."/>
            <person name="Sangsakoo G."/>
            <person name="Vanavichit A."/>
            <person name="de Mattos Luiz.A.T."/>
            <person name="Zimmer P.D."/>
            <person name="Malone G."/>
            <person name="Dellagostin O."/>
            <person name="de Oliveira A.C."/>
            <person name="Bevan M."/>
            <person name="Bancroft I."/>
            <person name="Minx P."/>
            <person name="Cordum H."/>
            <person name="Wilson R."/>
            <person name="Cheng Z."/>
            <person name="Jin W."/>
            <person name="Jiang J."/>
            <person name="Leong S.A."/>
            <person name="Iwama H."/>
            <person name="Gojobori T."/>
            <person name="Itoh T."/>
            <person name="Niimura Y."/>
            <person name="Fujii Y."/>
            <person name="Habara T."/>
            <person name="Sakai H."/>
            <person name="Sato Y."/>
            <person name="Wilson G."/>
            <person name="Kumar K."/>
            <person name="McCouch S."/>
            <person name="Juretic N."/>
            <person name="Hoen D."/>
            <person name="Wright S."/>
            <person name="Bruskiewich R."/>
            <person name="Bureau T."/>
            <person name="Miyao A."/>
            <person name="Hirochika H."/>
            <person name="Nishikawa T."/>
            <person name="Kadowaki K."/>
            <person name="Sugiura M."/>
            <person name="Burr B."/>
            <person name="Sasaki T."/>
        </authorList>
    </citation>
    <scope>NUCLEOTIDE SEQUENCE [LARGE SCALE GENOMIC DNA]</scope>
    <source>
        <strain evidence="22">cv. Nipponbare</strain>
    </source>
</reference>
<comment type="subcellular location">
    <subcellularLocation>
        <location evidence="1">Membrane</location>
    </subcellularLocation>
</comment>
<dbReference type="EC" id="2.7.11.1" evidence="2"/>
<evidence type="ECO:0000256" key="17">
    <source>
        <dbReference type="PROSITE-ProRule" id="PRU10141"/>
    </source>
</evidence>
<keyword evidence="22" id="KW-1185">Reference proteome</keyword>
<dbReference type="InterPro" id="IPR011009">
    <property type="entry name" value="Kinase-like_dom_sf"/>
</dbReference>
<keyword evidence="11 19" id="KW-1133">Transmembrane helix</keyword>
<evidence type="ECO:0000256" key="6">
    <source>
        <dbReference type="ARBA" id="ARBA00022692"/>
    </source>
</evidence>
<evidence type="ECO:0000313" key="22">
    <source>
        <dbReference type="Proteomes" id="UP000059680"/>
    </source>
</evidence>
<dbReference type="PROSITE" id="PS00108">
    <property type="entry name" value="PROTEIN_KINASE_ST"/>
    <property type="match status" value="1"/>
</dbReference>
<evidence type="ECO:0000256" key="15">
    <source>
        <dbReference type="ARBA" id="ARBA00047899"/>
    </source>
</evidence>
<dbReference type="InterPro" id="IPR008271">
    <property type="entry name" value="Ser/Thr_kinase_AS"/>
</dbReference>
<evidence type="ECO:0000256" key="12">
    <source>
        <dbReference type="ARBA" id="ARBA00023136"/>
    </source>
</evidence>
<keyword evidence="5" id="KW-0808">Transferase</keyword>
<comment type="catalytic activity">
    <reaction evidence="15">
        <text>L-threonyl-[protein] + ATP = O-phospho-L-threonyl-[protein] + ADP + H(+)</text>
        <dbReference type="Rhea" id="RHEA:46608"/>
        <dbReference type="Rhea" id="RHEA-COMP:11060"/>
        <dbReference type="Rhea" id="RHEA-COMP:11605"/>
        <dbReference type="ChEBI" id="CHEBI:15378"/>
        <dbReference type="ChEBI" id="CHEBI:30013"/>
        <dbReference type="ChEBI" id="CHEBI:30616"/>
        <dbReference type="ChEBI" id="CHEBI:61977"/>
        <dbReference type="ChEBI" id="CHEBI:456216"/>
        <dbReference type="EC" id="2.7.11.1"/>
    </reaction>
</comment>
<dbReference type="ExpressionAtlas" id="A0A0P0VFW0">
    <property type="expression patterns" value="baseline and differential"/>
</dbReference>
<dbReference type="GO" id="GO:0004674">
    <property type="term" value="F:protein serine/threonine kinase activity"/>
    <property type="evidence" value="ECO:0007669"/>
    <property type="project" value="UniProtKB-KW"/>
</dbReference>
<keyword evidence="10 17" id="KW-0067">ATP-binding</keyword>
<dbReference type="InterPro" id="IPR051564">
    <property type="entry name" value="LRR_receptor-like_kinase"/>
</dbReference>
<keyword evidence="13" id="KW-0675">Receptor</keyword>
<dbReference type="PANTHER" id="PTHR48055">
    <property type="entry name" value="LEUCINE-RICH REPEAT RECEPTOR PROTEIN KINASE EMS1"/>
    <property type="match status" value="1"/>
</dbReference>
<keyword evidence="6 19" id="KW-0812">Transmembrane</keyword>
<reference evidence="21 22" key="3">
    <citation type="journal article" date="2013" name="Rice">
        <title>Improvement of the Oryza sativa Nipponbare reference genome using next generation sequence and optical map data.</title>
        <authorList>
            <person name="Kawahara Y."/>
            <person name="de la Bastide M."/>
            <person name="Hamilton J.P."/>
            <person name="Kanamori H."/>
            <person name="McCombie W.R."/>
            <person name="Ouyang S."/>
            <person name="Schwartz D.C."/>
            <person name="Tanaka T."/>
            <person name="Wu J."/>
            <person name="Zhou S."/>
            <person name="Childs K.L."/>
            <person name="Davidson R.M."/>
            <person name="Lin H."/>
            <person name="Quesada-Ocampo L."/>
            <person name="Vaillancourt B."/>
            <person name="Sakai H."/>
            <person name="Lee S.S."/>
            <person name="Kim J."/>
            <person name="Numa H."/>
            <person name="Itoh T."/>
            <person name="Buell C.R."/>
            <person name="Matsumoto T."/>
        </authorList>
    </citation>
    <scope>NUCLEOTIDE SEQUENCE [LARGE SCALE GENOMIC DNA]</scope>
    <source>
        <strain evidence="22">cv. Nipponbare</strain>
    </source>
</reference>
<dbReference type="GO" id="GO:0016020">
    <property type="term" value="C:membrane"/>
    <property type="evidence" value="ECO:0007669"/>
    <property type="project" value="UniProtKB-SubCell"/>
</dbReference>
<evidence type="ECO:0000256" key="3">
    <source>
        <dbReference type="ARBA" id="ARBA00022527"/>
    </source>
</evidence>
<sequence>MFGLTFANFSGNRDGGTFTLADCAAEEGGVCAANRVDRKMPDHPFHVLEATICCIATAIVIVLVVILVVYLRRRRKMLRRRQFVLVPAGDNAMADHETTLSNNLLGRRRMKKREPPSINLATFEHAPVRVTVDEIMRATGNFDGMHVVGDGGFGTVYRAELPGGRRVAVKRLHGVGRRFQGGEREFRAEMETVGKVRHPNLVPLLGYCAAGDERFLVYEYMEHGSLEDRLRGGGGAALGWPERLTICGGAARGLAFLHHGFVPHVIHRDVKSSNVLLGEGLQPRVSDFGLARIISACETHVSTVLAGTLGYIPPEYALAMRCTAKGDVYSFGVVMLELLTGRPPTWSSAEVTAEGDDERGGGGSLVGWVRWMAARGRGGEVFDACLPVSGAEREQMARVLDVARDCTADEPWRRPTMAEVARRVGAIEAMEYGPLVVAVSSGEPPAMP</sequence>
<dbReference type="FunFam" id="1.10.510.10:FF:000309">
    <property type="entry name" value="Leucine-rich repeat receptor-like protein kinase"/>
    <property type="match status" value="1"/>
</dbReference>
<keyword evidence="14" id="KW-0325">Glycoprotein</keyword>
<evidence type="ECO:0000256" key="13">
    <source>
        <dbReference type="ARBA" id="ARBA00023170"/>
    </source>
</evidence>
<dbReference type="Gene3D" id="1.10.510.10">
    <property type="entry name" value="Transferase(Phosphotransferase) domain 1"/>
    <property type="match status" value="1"/>
</dbReference>
<proteinExistence type="inferred from homology"/>
<dbReference type="Gene3D" id="3.30.200.20">
    <property type="entry name" value="Phosphorylase Kinase, domain 1"/>
    <property type="match status" value="1"/>
</dbReference>
<dbReference type="Gramene" id="Os02t0194400-01">
    <property type="protein sequence ID" value="Os02t0194400-01"/>
    <property type="gene ID" value="Os02g0194400"/>
</dbReference>
<evidence type="ECO:0000256" key="18">
    <source>
        <dbReference type="RuleBase" id="RU000304"/>
    </source>
</evidence>
<feature type="domain" description="Protein kinase" evidence="20">
    <location>
        <begin position="142"/>
        <end position="436"/>
    </location>
</feature>
<evidence type="ECO:0000256" key="16">
    <source>
        <dbReference type="ARBA" id="ARBA00048679"/>
    </source>
</evidence>
<evidence type="ECO:0000256" key="7">
    <source>
        <dbReference type="ARBA" id="ARBA00022737"/>
    </source>
</evidence>
<dbReference type="Proteomes" id="UP000059680">
    <property type="component" value="Chromosome 2"/>
</dbReference>
<keyword evidence="8 17" id="KW-0547">Nucleotide-binding</keyword>
<evidence type="ECO:0000256" key="1">
    <source>
        <dbReference type="ARBA" id="ARBA00004370"/>
    </source>
</evidence>
<evidence type="ECO:0000256" key="10">
    <source>
        <dbReference type="ARBA" id="ARBA00022840"/>
    </source>
</evidence>
<dbReference type="FunFam" id="3.30.200.20:FF:000745">
    <property type="entry name" value="Phytosulfokine receptor 2"/>
    <property type="match status" value="1"/>
</dbReference>
<name>A0A0P0VFW0_ORYSJ</name>
<reference evidence="21 22" key="2">
    <citation type="journal article" date="2013" name="Plant Cell Physiol.">
        <title>Rice Annotation Project Database (RAP-DB): an integrative and interactive database for rice genomics.</title>
        <authorList>
            <person name="Sakai H."/>
            <person name="Lee S.S."/>
            <person name="Tanaka T."/>
            <person name="Numa H."/>
            <person name="Kim J."/>
            <person name="Kawahara Y."/>
            <person name="Wakimoto H."/>
            <person name="Yang C.C."/>
            <person name="Iwamoto M."/>
            <person name="Abe T."/>
            <person name="Yamada Y."/>
            <person name="Muto A."/>
            <person name="Inokuchi H."/>
            <person name="Ikemura T."/>
            <person name="Matsumoto T."/>
            <person name="Sasaki T."/>
            <person name="Itoh T."/>
        </authorList>
    </citation>
    <scope>NUCLEOTIDE SEQUENCE [LARGE SCALE GENOMIC DNA]</scope>
    <source>
        <strain evidence="22">cv. Nipponbare</strain>
    </source>
</reference>
<keyword evidence="7" id="KW-0677">Repeat</keyword>
<dbReference type="SMART" id="SM00220">
    <property type="entry name" value="S_TKc"/>
    <property type="match status" value="1"/>
</dbReference>
<organism evidence="21 22">
    <name type="scientific">Oryza sativa subsp. japonica</name>
    <name type="common">Rice</name>
    <dbReference type="NCBI Taxonomy" id="39947"/>
    <lineage>
        <taxon>Eukaryota</taxon>
        <taxon>Viridiplantae</taxon>
        <taxon>Streptophyta</taxon>
        <taxon>Embryophyta</taxon>
        <taxon>Tracheophyta</taxon>
        <taxon>Spermatophyta</taxon>
        <taxon>Magnoliopsida</taxon>
        <taxon>Liliopsida</taxon>
        <taxon>Poales</taxon>
        <taxon>Poaceae</taxon>
        <taxon>BOP clade</taxon>
        <taxon>Oryzoideae</taxon>
        <taxon>Oryzeae</taxon>
        <taxon>Oryzinae</taxon>
        <taxon>Oryza</taxon>
        <taxon>Oryza sativa</taxon>
    </lineage>
</organism>
<feature type="binding site" evidence="17">
    <location>
        <position position="170"/>
    </location>
    <ligand>
        <name>ATP</name>
        <dbReference type="ChEBI" id="CHEBI:30616"/>
    </ligand>
</feature>
<evidence type="ECO:0000256" key="5">
    <source>
        <dbReference type="ARBA" id="ARBA00022679"/>
    </source>
</evidence>
<dbReference type="EMBL" id="AP014958">
    <property type="protein sequence ID" value="BAS77439.1"/>
    <property type="molecule type" value="Genomic_DNA"/>
</dbReference>
<dbReference type="PANTHER" id="PTHR48055:SF6">
    <property type="entry name" value="LEUCINE-RICH REPEAT RECEPTOR PROTEIN KINASE MSP1"/>
    <property type="match status" value="1"/>
</dbReference>
<dbReference type="GO" id="GO:0005524">
    <property type="term" value="F:ATP binding"/>
    <property type="evidence" value="ECO:0007669"/>
    <property type="project" value="UniProtKB-UniRule"/>
</dbReference>
<comment type="similarity">
    <text evidence="18">Belongs to the protein kinase superfamily.</text>
</comment>
<evidence type="ECO:0000256" key="9">
    <source>
        <dbReference type="ARBA" id="ARBA00022777"/>
    </source>
</evidence>
<feature type="transmembrane region" description="Helical" evidence="19">
    <location>
        <begin position="47"/>
        <end position="71"/>
    </location>
</feature>
<dbReference type="Pfam" id="PF00069">
    <property type="entry name" value="Pkinase"/>
    <property type="match status" value="1"/>
</dbReference>
<accession>A0A0P0VFW0</accession>